<dbReference type="SUPFAM" id="SSF55073">
    <property type="entry name" value="Nucleotide cyclase"/>
    <property type="match status" value="1"/>
</dbReference>
<comment type="catalytic activity">
    <reaction evidence="2">
        <text>2 GTP = 3',3'-c-di-GMP + 2 diphosphate</text>
        <dbReference type="Rhea" id="RHEA:24898"/>
        <dbReference type="ChEBI" id="CHEBI:33019"/>
        <dbReference type="ChEBI" id="CHEBI:37565"/>
        <dbReference type="ChEBI" id="CHEBI:58805"/>
        <dbReference type="EC" id="2.7.7.65"/>
    </reaction>
</comment>
<dbReference type="SUPFAM" id="SSF55781">
    <property type="entry name" value="GAF domain-like"/>
    <property type="match status" value="1"/>
</dbReference>
<dbReference type="InterPro" id="IPR029016">
    <property type="entry name" value="GAF-like_dom_sf"/>
</dbReference>
<dbReference type="PANTHER" id="PTHR45138">
    <property type="entry name" value="REGULATORY COMPONENTS OF SENSORY TRANSDUCTION SYSTEM"/>
    <property type="match status" value="1"/>
</dbReference>
<dbReference type="GO" id="GO:1902201">
    <property type="term" value="P:negative regulation of bacterial-type flagellum-dependent cell motility"/>
    <property type="evidence" value="ECO:0007669"/>
    <property type="project" value="TreeGrafter"/>
</dbReference>
<dbReference type="NCBIfam" id="TIGR00254">
    <property type="entry name" value="GGDEF"/>
    <property type="match status" value="1"/>
</dbReference>
<dbReference type="InterPro" id="IPR000160">
    <property type="entry name" value="GGDEF_dom"/>
</dbReference>
<protein>
    <recommendedName>
        <fullName evidence="1">diguanylate cyclase</fullName>
        <ecNumber evidence="1">2.7.7.65</ecNumber>
    </recommendedName>
</protein>
<dbReference type="PROSITE" id="PS50887">
    <property type="entry name" value="GGDEF"/>
    <property type="match status" value="1"/>
</dbReference>
<reference evidence="5 7" key="1">
    <citation type="journal article" date="2018" name="Front. Microbiol.">
        <title>Genome-Based Analysis Reveals the Taxonomy and Diversity of the Family Idiomarinaceae.</title>
        <authorList>
            <person name="Liu Y."/>
            <person name="Lai Q."/>
            <person name="Shao Z."/>
        </authorList>
    </citation>
    <scope>NUCLEOTIDE SEQUENCE [LARGE SCALE GENOMIC DNA]</scope>
    <source>
        <strain evidence="5 7">CF12-14</strain>
    </source>
</reference>
<evidence type="ECO:0000256" key="1">
    <source>
        <dbReference type="ARBA" id="ARBA00012528"/>
    </source>
</evidence>
<dbReference type="InterPro" id="IPR003018">
    <property type="entry name" value="GAF"/>
</dbReference>
<name>A0A327X3K4_9GAMM</name>
<comment type="caution">
    <text evidence="4">The sequence shown here is derived from an EMBL/GenBank/DDBJ whole genome shotgun (WGS) entry which is preliminary data.</text>
</comment>
<dbReference type="AlphaFoldDB" id="A0A327X3K4"/>
<evidence type="ECO:0000313" key="7">
    <source>
        <dbReference type="Proteomes" id="UP000287865"/>
    </source>
</evidence>
<dbReference type="CDD" id="cd01949">
    <property type="entry name" value="GGDEF"/>
    <property type="match status" value="1"/>
</dbReference>
<dbReference type="InterPro" id="IPR050469">
    <property type="entry name" value="Diguanylate_Cyclase"/>
</dbReference>
<reference evidence="4 6" key="2">
    <citation type="submission" date="2018-06" db="EMBL/GenBank/DDBJ databases">
        <title>Genomic Encyclopedia of Type Strains, Phase III (KMG-III): the genomes of soil and plant-associated and newly described type strains.</title>
        <authorList>
            <person name="Whitman W."/>
        </authorList>
    </citation>
    <scope>NUCLEOTIDE SEQUENCE [LARGE SCALE GENOMIC DNA]</scope>
    <source>
        <strain evidence="4 6">CGMCC 1.15366</strain>
    </source>
</reference>
<dbReference type="Proteomes" id="UP000287865">
    <property type="component" value="Unassembled WGS sequence"/>
</dbReference>
<evidence type="ECO:0000256" key="2">
    <source>
        <dbReference type="ARBA" id="ARBA00034247"/>
    </source>
</evidence>
<dbReference type="EC" id="2.7.7.65" evidence="1"/>
<dbReference type="InterPro" id="IPR029787">
    <property type="entry name" value="Nucleotide_cyclase"/>
</dbReference>
<evidence type="ECO:0000313" key="6">
    <source>
        <dbReference type="Proteomes" id="UP000249203"/>
    </source>
</evidence>
<dbReference type="EMBL" id="QLMD01000001">
    <property type="protein sequence ID" value="RAK01527.1"/>
    <property type="molecule type" value="Genomic_DNA"/>
</dbReference>
<gene>
    <name evidence="4" type="ORF">B0I24_101150</name>
    <name evidence="5" type="ORF">CWE07_00725</name>
</gene>
<organism evidence="4 6">
    <name type="scientific">Aliidiomarina maris</name>
    <dbReference type="NCBI Taxonomy" id="531312"/>
    <lineage>
        <taxon>Bacteria</taxon>
        <taxon>Pseudomonadati</taxon>
        <taxon>Pseudomonadota</taxon>
        <taxon>Gammaproteobacteria</taxon>
        <taxon>Alteromonadales</taxon>
        <taxon>Idiomarinaceae</taxon>
        <taxon>Aliidiomarina</taxon>
    </lineage>
</organism>
<dbReference type="Gene3D" id="3.30.70.270">
    <property type="match status" value="1"/>
</dbReference>
<accession>A0A327X3K4</accession>
<sequence length="508" mass="56687">MSQLDHDLHTLANSVAHADDMEALVRPMLKLISRCSGLESVYLTLIDSDKTQQQVWLAENYGELQISEGLKVDWDDTLCKRALDEGRYVVKNVPNCWGSSQAASELKIQTYASVPVHHVHGDQQLLGTLCGASRRGVEIGDEVTELLHLCGELIALQLSRKAHLMHALERATQAEARLNKVELNSQISRQCLEAQSLPSILAKVAELLDQDSSWSAIDAFHTVLQANGDYTLSALNQANDHSIALAERLLRDEHELLQVIIRNQADPLIWADPEEQVLALVVTSDDSVDALLLVYLQQDLAQCQDSKFLLSSTTNSLSLLASRLEDHRRLEAANQVLEHHALHDVLTGLPNRRFLIEKLEDKLSEGERLEVPIYIAFVDLDGFKAINHTHGHDLGDVFLQLFAARLTQVLRGHDLVARYGGDEFVFVGVGSPEDDFKTVQHQLITRIREATSGVYELGPERCEWLDYTGPSVGLIEWQPGDVCDADIAIAKADAAMYEDKKQRRNQLK</sequence>
<dbReference type="Proteomes" id="UP000249203">
    <property type="component" value="Unassembled WGS sequence"/>
</dbReference>
<feature type="domain" description="GGDEF" evidence="3">
    <location>
        <begin position="371"/>
        <end position="508"/>
    </location>
</feature>
<dbReference type="GO" id="GO:0043709">
    <property type="term" value="P:cell adhesion involved in single-species biofilm formation"/>
    <property type="evidence" value="ECO:0007669"/>
    <property type="project" value="TreeGrafter"/>
</dbReference>
<dbReference type="SMART" id="SM00065">
    <property type="entry name" value="GAF"/>
    <property type="match status" value="1"/>
</dbReference>
<dbReference type="OrthoDB" id="766410at2"/>
<dbReference type="GO" id="GO:0052621">
    <property type="term" value="F:diguanylate cyclase activity"/>
    <property type="evidence" value="ECO:0007669"/>
    <property type="project" value="UniProtKB-EC"/>
</dbReference>
<dbReference type="SMART" id="SM00267">
    <property type="entry name" value="GGDEF"/>
    <property type="match status" value="1"/>
</dbReference>
<evidence type="ECO:0000313" key="5">
    <source>
        <dbReference type="EMBL" id="RUO28362.1"/>
    </source>
</evidence>
<dbReference type="GO" id="GO:0005886">
    <property type="term" value="C:plasma membrane"/>
    <property type="evidence" value="ECO:0007669"/>
    <property type="project" value="TreeGrafter"/>
</dbReference>
<keyword evidence="7" id="KW-1185">Reference proteome</keyword>
<dbReference type="Gene3D" id="3.30.450.40">
    <property type="match status" value="1"/>
</dbReference>
<dbReference type="EMBL" id="PIPK01000001">
    <property type="protein sequence ID" value="RUO28362.1"/>
    <property type="molecule type" value="Genomic_DNA"/>
</dbReference>
<dbReference type="PANTHER" id="PTHR45138:SF9">
    <property type="entry name" value="DIGUANYLATE CYCLASE DGCM-RELATED"/>
    <property type="match status" value="1"/>
</dbReference>
<proteinExistence type="predicted"/>
<dbReference type="Pfam" id="PF00990">
    <property type="entry name" value="GGDEF"/>
    <property type="match status" value="1"/>
</dbReference>
<dbReference type="RefSeq" id="WP_111568017.1">
    <property type="nucleotide sequence ID" value="NZ_PIPK01000001.1"/>
</dbReference>
<evidence type="ECO:0000313" key="4">
    <source>
        <dbReference type="EMBL" id="RAK01527.1"/>
    </source>
</evidence>
<dbReference type="InterPro" id="IPR043128">
    <property type="entry name" value="Rev_trsase/Diguanyl_cyclase"/>
</dbReference>
<evidence type="ECO:0000259" key="3">
    <source>
        <dbReference type="PROSITE" id="PS50887"/>
    </source>
</evidence>